<evidence type="ECO:0000256" key="1">
    <source>
        <dbReference type="ARBA" id="ARBA00004141"/>
    </source>
</evidence>
<feature type="transmembrane region" description="Helical" evidence="7">
    <location>
        <begin position="155"/>
        <end position="177"/>
    </location>
</feature>
<feature type="transmembrane region" description="Helical" evidence="7">
    <location>
        <begin position="13"/>
        <end position="35"/>
    </location>
</feature>
<feature type="region of interest" description="Disordered" evidence="6">
    <location>
        <begin position="210"/>
        <end position="234"/>
    </location>
</feature>
<dbReference type="Gene3D" id="1.20.1250.20">
    <property type="entry name" value="MFS general substrate transporter like domains"/>
    <property type="match status" value="1"/>
</dbReference>
<feature type="transmembrane region" description="Helical" evidence="7">
    <location>
        <begin position="108"/>
        <end position="129"/>
    </location>
</feature>
<evidence type="ECO:0000313" key="9">
    <source>
        <dbReference type="EMBL" id="ORZ08303.1"/>
    </source>
</evidence>
<proteinExistence type="predicted"/>
<dbReference type="AlphaFoldDB" id="A0A1X2I307"/>
<feature type="domain" description="Major facilitator superfamily (MFS) profile" evidence="8">
    <location>
        <begin position="1"/>
        <end position="454"/>
    </location>
</feature>
<keyword evidence="10" id="KW-1185">Reference proteome</keyword>
<evidence type="ECO:0000259" key="8">
    <source>
        <dbReference type="PROSITE" id="PS50850"/>
    </source>
</evidence>
<gene>
    <name evidence="9" type="ORF">BCR42DRAFT_143232</name>
</gene>
<dbReference type="Pfam" id="PF07690">
    <property type="entry name" value="MFS_1"/>
    <property type="match status" value="1"/>
</dbReference>
<dbReference type="PANTHER" id="PTHR23504">
    <property type="entry name" value="MAJOR FACILITATOR SUPERFAMILY DOMAIN-CONTAINING PROTEIN 10"/>
    <property type="match status" value="1"/>
</dbReference>
<reference evidence="9 10" key="1">
    <citation type="submission" date="2016-07" db="EMBL/GenBank/DDBJ databases">
        <title>Pervasive Adenine N6-methylation of Active Genes in Fungi.</title>
        <authorList>
            <consortium name="DOE Joint Genome Institute"/>
            <person name="Mondo S.J."/>
            <person name="Dannebaum R.O."/>
            <person name="Kuo R.C."/>
            <person name="Labutti K."/>
            <person name="Haridas S."/>
            <person name="Kuo A."/>
            <person name="Salamov A."/>
            <person name="Ahrendt S.R."/>
            <person name="Lipzen A."/>
            <person name="Sullivan W."/>
            <person name="Andreopoulos W.B."/>
            <person name="Clum A."/>
            <person name="Lindquist E."/>
            <person name="Daum C."/>
            <person name="Ramamoorthy G.K."/>
            <person name="Gryganskyi A."/>
            <person name="Culley D."/>
            <person name="Magnuson J.K."/>
            <person name="James T.Y."/>
            <person name="O'Malley M.A."/>
            <person name="Stajich J.E."/>
            <person name="Spatafora J.W."/>
            <person name="Visel A."/>
            <person name="Grigoriev I.V."/>
        </authorList>
    </citation>
    <scope>NUCLEOTIDE SEQUENCE [LARGE SCALE GENOMIC DNA]</scope>
    <source>
        <strain evidence="9 10">NRRL 1336</strain>
    </source>
</reference>
<dbReference type="Proteomes" id="UP000193560">
    <property type="component" value="Unassembled WGS sequence"/>
</dbReference>
<dbReference type="GO" id="GO:0016020">
    <property type="term" value="C:membrane"/>
    <property type="evidence" value="ECO:0007669"/>
    <property type="project" value="UniProtKB-SubCell"/>
</dbReference>
<organism evidence="9 10">
    <name type="scientific">Absidia repens</name>
    <dbReference type="NCBI Taxonomy" id="90262"/>
    <lineage>
        <taxon>Eukaryota</taxon>
        <taxon>Fungi</taxon>
        <taxon>Fungi incertae sedis</taxon>
        <taxon>Mucoromycota</taxon>
        <taxon>Mucoromycotina</taxon>
        <taxon>Mucoromycetes</taxon>
        <taxon>Mucorales</taxon>
        <taxon>Cunninghamellaceae</taxon>
        <taxon>Absidia</taxon>
    </lineage>
</organism>
<dbReference type="SUPFAM" id="SSF103473">
    <property type="entry name" value="MFS general substrate transporter"/>
    <property type="match status" value="1"/>
</dbReference>
<dbReference type="CDD" id="cd17330">
    <property type="entry name" value="MFS_SLC46_TetA_like"/>
    <property type="match status" value="1"/>
</dbReference>
<keyword evidence="2" id="KW-0813">Transport</keyword>
<dbReference type="InterPro" id="IPR020846">
    <property type="entry name" value="MFS_dom"/>
</dbReference>
<feature type="transmembrane region" description="Helical" evidence="7">
    <location>
        <begin position="350"/>
        <end position="378"/>
    </location>
</feature>
<sequence>MVRDFDIANEEDIGYYIGFITASFALSQLLTGIHWGILSDRIGRRPVILFGMVGTIISIVLFGLSKSYIWALLARSLCGLLNGNVGVLKSMVAELTITASPEQRTRAFSLLPLMYGLGSIIGPLLGGFLSKPVESYPSIFGNRGALTDFLVEYPYFLPCFISAFICSMGLITGIFFLEETLGGVSLQEKKPKSDEQQPLLAANTDTDQYRTFDGQQQHQQGETEEAKKKQDPPTLKEALTPTVWAISISYAIYAYQVVFYDELFPIWTASKRSYGGLGFASNEIGTALAISGCTTLVTQLFILPAMVRRFGFVRLYRSTLFLLIFIYLSHGLVRLLYSVPDWEGHTDTKYWVWVGLFIVLMLKTMSQTIGFTSCTLLINNCAPLRSLGAINGFSQCCASLMRALGPATCGILWSQSVSATWLPLSVRAYINWVFLSGVAVATYYTSMRLDPTKYETVQADEAVEFGVSDDEDATSDTTIANRA</sequence>
<accession>A0A1X2I307</accession>
<dbReference type="EMBL" id="MCGE01000031">
    <property type="protein sequence ID" value="ORZ08303.1"/>
    <property type="molecule type" value="Genomic_DNA"/>
</dbReference>
<dbReference type="OrthoDB" id="419616at2759"/>
<protein>
    <submittedName>
        <fullName evidence="9">Major facilitator superfamily domain-containing protein</fullName>
    </submittedName>
</protein>
<comment type="subcellular location">
    <subcellularLocation>
        <location evidence="1">Membrane</location>
        <topology evidence="1">Multi-pass membrane protein</topology>
    </subcellularLocation>
</comment>
<feature type="transmembrane region" description="Helical" evidence="7">
    <location>
        <begin position="319"/>
        <end position="338"/>
    </location>
</feature>
<evidence type="ECO:0000313" key="10">
    <source>
        <dbReference type="Proteomes" id="UP000193560"/>
    </source>
</evidence>
<dbReference type="InterPro" id="IPR011701">
    <property type="entry name" value="MFS"/>
</dbReference>
<dbReference type="PANTHER" id="PTHR23504:SF15">
    <property type="entry name" value="MAJOR FACILITATOR SUPERFAMILY (MFS) PROFILE DOMAIN-CONTAINING PROTEIN"/>
    <property type="match status" value="1"/>
</dbReference>
<evidence type="ECO:0000256" key="7">
    <source>
        <dbReference type="SAM" id="Phobius"/>
    </source>
</evidence>
<name>A0A1X2I307_9FUNG</name>
<evidence type="ECO:0000256" key="2">
    <source>
        <dbReference type="ARBA" id="ARBA00022448"/>
    </source>
</evidence>
<evidence type="ECO:0000256" key="4">
    <source>
        <dbReference type="ARBA" id="ARBA00022989"/>
    </source>
</evidence>
<dbReference type="InterPro" id="IPR036259">
    <property type="entry name" value="MFS_trans_sf"/>
</dbReference>
<evidence type="ECO:0000256" key="6">
    <source>
        <dbReference type="SAM" id="MobiDB-lite"/>
    </source>
</evidence>
<keyword evidence="3 7" id="KW-0812">Transmembrane</keyword>
<keyword evidence="5 7" id="KW-0472">Membrane</keyword>
<comment type="caution">
    <text evidence="9">The sequence shown here is derived from an EMBL/GenBank/DDBJ whole genome shotgun (WGS) entry which is preliminary data.</text>
</comment>
<dbReference type="PROSITE" id="PS50850">
    <property type="entry name" value="MFS"/>
    <property type="match status" value="1"/>
</dbReference>
<dbReference type="GO" id="GO:0022857">
    <property type="term" value="F:transmembrane transporter activity"/>
    <property type="evidence" value="ECO:0007669"/>
    <property type="project" value="InterPro"/>
</dbReference>
<evidence type="ECO:0000256" key="3">
    <source>
        <dbReference type="ARBA" id="ARBA00022692"/>
    </source>
</evidence>
<feature type="transmembrane region" description="Helical" evidence="7">
    <location>
        <begin position="47"/>
        <end position="64"/>
    </location>
</feature>
<evidence type="ECO:0000256" key="5">
    <source>
        <dbReference type="ARBA" id="ARBA00023136"/>
    </source>
</evidence>
<feature type="transmembrane region" description="Helical" evidence="7">
    <location>
        <begin position="284"/>
        <end position="307"/>
    </location>
</feature>
<feature type="transmembrane region" description="Helical" evidence="7">
    <location>
        <begin position="238"/>
        <end position="258"/>
    </location>
</feature>
<keyword evidence="4 7" id="KW-1133">Transmembrane helix</keyword>